<dbReference type="GO" id="GO:0005634">
    <property type="term" value="C:nucleus"/>
    <property type="evidence" value="ECO:0007669"/>
    <property type="project" value="UniProtKB-SubCell"/>
</dbReference>
<dbReference type="PROSITE" id="PS51369">
    <property type="entry name" value="TCP"/>
    <property type="match status" value="1"/>
</dbReference>
<evidence type="ECO:0000256" key="6">
    <source>
        <dbReference type="SAM" id="MobiDB-lite"/>
    </source>
</evidence>
<dbReference type="InterPro" id="IPR005333">
    <property type="entry name" value="Transcription_factor_TCP"/>
</dbReference>
<evidence type="ECO:0000259" key="7">
    <source>
        <dbReference type="PROSITE" id="PS51369"/>
    </source>
</evidence>
<sequence>MIKDTREKESLHKQHGDTNEAKKTCTRLWPPTLGNPRVVRVSQTFGGKDRHSKVSTIRGLRDRRVRLSVPTAIKLYDLQDKLGLNQPSKVVDWLLNVSQNEIEKLPPLPFIPGNLIRFPQSLASSSSSAINDDITENVNNYDHRAPKFNVFSNNAVVDQNVTAQFQKSSAHLNNSDIFLKNRSLRDITMESEIDQKGGVGKYDQLDEIDSTTMAYSFFQQFESNVPQAEVTQGFLFASSGSPSLISLMPAGSQALVPSVFSLYENNHCNFQMPTTFAQLLPLNSSRTSLHAGNAKIHFHKSETHIDINDH</sequence>
<accession>A0A1D6ZNH5</accession>
<evidence type="ECO:0000256" key="2">
    <source>
        <dbReference type="ARBA" id="ARBA00023015"/>
    </source>
</evidence>
<name>A0A1D6ZNH5_PHAEQ</name>
<evidence type="ECO:0000313" key="8">
    <source>
        <dbReference type="EMBL" id="ANU06233.1"/>
    </source>
</evidence>
<evidence type="ECO:0000256" key="1">
    <source>
        <dbReference type="ARBA" id="ARBA00004123"/>
    </source>
</evidence>
<organism evidence="8">
    <name type="scientific">Phalaenopsis equestris</name>
    <name type="common">Moth orchid</name>
    <dbReference type="NCBI Taxonomy" id="78828"/>
    <lineage>
        <taxon>Eukaryota</taxon>
        <taxon>Viridiplantae</taxon>
        <taxon>Streptophyta</taxon>
        <taxon>Embryophyta</taxon>
        <taxon>Tracheophyta</taxon>
        <taxon>Spermatophyta</taxon>
        <taxon>Magnoliopsida</taxon>
        <taxon>Liliopsida</taxon>
        <taxon>Asparagales</taxon>
        <taxon>Orchidaceae</taxon>
        <taxon>Epidendroideae</taxon>
        <taxon>Vandeae</taxon>
        <taxon>Aeridinae</taxon>
        <taxon>Phalaenopsis</taxon>
    </lineage>
</organism>
<gene>
    <name evidence="8" type="primary">CIN9</name>
</gene>
<proteinExistence type="evidence at transcript level"/>
<dbReference type="PANTHER" id="PTHR31072">
    <property type="entry name" value="TRANSCRIPTION FACTOR TCP4-RELATED"/>
    <property type="match status" value="1"/>
</dbReference>
<reference evidence="8" key="1">
    <citation type="submission" date="2015-07" db="EMBL/GenBank/DDBJ databases">
        <authorList>
            <person name="Noorani M."/>
        </authorList>
    </citation>
    <scope>NUCLEOTIDE SEQUENCE</scope>
</reference>
<evidence type="ECO:0000256" key="5">
    <source>
        <dbReference type="ARBA" id="ARBA00023242"/>
    </source>
</evidence>
<dbReference type="PANTHER" id="PTHR31072:SF147">
    <property type="entry name" value="TRANSCRIPTION FACTOR TCP13"/>
    <property type="match status" value="1"/>
</dbReference>
<dbReference type="Pfam" id="PF03634">
    <property type="entry name" value="TCP"/>
    <property type="match status" value="1"/>
</dbReference>
<keyword evidence="4" id="KW-0804">Transcription</keyword>
<comment type="subcellular location">
    <subcellularLocation>
        <location evidence="1">Nucleus</location>
    </subcellularLocation>
</comment>
<dbReference type="InterPro" id="IPR017887">
    <property type="entry name" value="TF_TCP_subgr"/>
</dbReference>
<evidence type="ECO:0000256" key="4">
    <source>
        <dbReference type="ARBA" id="ARBA00023163"/>
    </source>
</evidence>
<dbReference type="AlphaFoldDB" id="A0A1D6ZNH5"/>
<keyword evidence="5" id="KW-0539">Nucleus</keyword>
<dbReference type="EMBL" id="KT258890">
    <property type="protein sequence ID" value="ANU06233.1"/>
    <property type="molecule type" value="mRNA"/>
</dbReference>
<dbReference type="GO" id="GO:0003700">
    <property type="term" value="F:DNA-binding transcription factor activity"/>
    <property type="evidence" value="ECO:0007669"/>
    <property type="project" value="InterPro"/>
</dbReference>
<feature type="domain" description="TCP" evidence="7">
    <location>
        <begin position="47"/>
        <end position="105"/>
    </location>
</feature>
<evidence type="ECO:0000256" key="3">
    <source>
        <dbReference type="ARBA" id="ARBA00023125"/>
    </source>
</evidence>
<protein>
    <submittedName>
        <fullName evidence="8">TCP transcription factor</fullName>
    </submittedName>
</protein>
<reference evidence="8" key="2">
    <citation type="journal article" date="2016" name="J. Exp. Bot.">
        <title>Genome-wide identification and characterization of TCP genes involved in ovule development of Phalaenopsis equestris.</title>
        <authorList>
            <person name="Lin Y.F."/>
            <person name="Chen Y.Y."/>
            <person name="Hsiao Y.Y."/>
            <person name="Shen C.Y."/>
            <person name="Hsu J.L."/>
            <person name="Yeh C.M."/>
            <person name="Mitsuda N."/>
            <person name="Ohme-Takagi M."/>
            <person name="Liu Z.J."/>
            <person name="Tsai W.C."/>
        </authorList>
    </citation>
    <scope>NUCLEOTIDE SEQUENCE</scope>
</reference>
<keyword evidence="2" id="KW-0805">Transcription regulation</keyword>
<dbReference type="GO" id="GO:0043565">
    <property type="term" value="F:sequence-specific DNA binding"/>
    <property type="evidence" value="ECO:0007669"/>
    <property type="project" value="TreeGrafter"/>
</dbReference>
<feature type="compositionally biased region" description="Basic and acidic residues" evidence="6">
    <location>
        <begin position="1"/>
        <end position="23"/>
    </location>
</feature>
<keyword evidence="3" id="KW-0238">DNA-binding</keyword>
<feature type="region of interest" description="Disordered" evidence="6">
    <location>
        <begin position="1"/>
        <end position="29"/>
    </location>
</feature>